<dbReference type="AlphaFoldDB" id="A0A395SUA2"/>
<comment type="caution">
    <text evidence="3">The sequence shown here is derived from an EMBL/GenBank/DDBJ whole genome shotgun (WGS) entry which is preliminary data.</text>
</comment>
<dbReference type="InterPro" id="IPR024630">
    <property type="entry name" value="Stc1"/>
</dbReference>
<dbReference type="OrthoDB" id="3514033at2759"/>
<dbReference type="EMBL" id="PXOG01000118">
    <property type="protein sequence ID" value="RGP76094.1"/>
    <property type="molecule type" value="Genomic_DNA"/>
</dbReference>
<dbReference type="Proteomes" id="UP000266234">
    <property type="component" value="Unassembled WGS sequence"/>
</dbReference>
<feature type="compositionally biased region" description="Low complexity" evidence="1">
    <location>
        <begin position="290"/>
        <end position="305"/>
    </location>
</feature>
<proteinExistence type="predicted"/>
<feature type="region of interest" description="Disordered" evidence="1">
    <location>
        <begin position="205"/>
        <end position="261"/>
    </location>
</feature>
<protein>
    <recommendedName>
        <fullName evidence="2">Stc1 domain-containing protein</fullName>
    </recommendedName>
</protein>
<feature type="compositionally biased region" description="Polar residues" evidence="1">
    <location>
        <begin position="211"/>
        <end position="220"/>
    </location>
</feature>
<feature type="domain" description="Stc1" evidence="2">
    <location>
        <begin position="8"/>
        <end position="82"/>
    </location>
</feature>
<evidence type="ECO:0000256" key="1">
    <source>
        <dbReference type="SAM" id="MobiDB-lite"/>
    </source>
</evidence>
<evidence type="ECO:0000313" key="4">
    <source>
        <dbReference type="Proteomes" id="UP000266234"/>
    </source>
</evidence>
<name>A0A395SUA2_9HYPO</name>
<accession>A0A395SUA2</accession>
<dbReference type="Pfam" id="PF12898">
    <property type="entry name" value="Stc1"/>
    <property type="match status" value="1"/>
</dbReference>
<gene>
    <name evidence="3" type="ORF">FLONG3_5485</name>
</gene>
<sequence>MSNANKYRCAAGGEWKHLNDFYKSQHKRARYNNHGNSGMVCKEHSQPVRSEITCCLCNETKPINEFSGNERRSDDPRCQRCVAWDTEQEYGVTPIPLATGHRSAEEPDPRNWVEPKLTSEFFEPKDIRGAPITGPEGLGLQRSESTDRAFSQVVGNSTRASASSETSSVVNENMSAILNHTTFPPHLRHLGEAGNHQNTRIERTTIDGDSVSESSNSAAGTRTVAKTLPPHLLHRQKPGQSSGESTTGSLSTATTLRKEREDNAASIKVEFNVWDSTGQHHRATKIPTVASSSASMASSSGMSSGLIGDWDDAPPAPMPQPESRGKGKWPKASELRFSQAELKQQQQLLGRSPYEMPEDAQRSKNRN</sequence>
<reference evidence="3 4" key="1">
    <citation type="journal article" date="2018" name="PLoS Pathog.">
        <title>Evolution of structural diversity of trichothecenes, a family of toxins produced by plant pathogenic and entomopathogenic fungi.</title>
        <authorList>
            <person name="Proctor R.H."/>
            <person name="McCormick S.P."/>
            <person name="Kim H.S."/>
            <person name="Cardoza R.E."/>
            <person name="Stanley A.M."/>
            <person name="Lindo L."/>
            <person name="Kelly A."/>
            <person name="Brown D.W."/>
            <person name="Lee T."/>
            <person name="Vaughan M.M."/>
            <person name="Alexander N.J."/>
            <person name="Busman M."/>
            <person name="Gutierrez S."/>
        </authorList>
    </citation>
    <scope>NUCLEOTIDE SEQUENCE [LARGE SCALE GENOMIC DNA]</scope>
    <source>
        <strain evidence="3 4">NRRL 20695</strain>
    </source>
</reference>
<evidence type="ECO:0000259" key="2">
    <source>
        <dbReference type="Pfam" id="PF12898"/>
    </source>
</evidence>
<feature type="compositionally biased region" description="Low complexity" evidence="1">
    <location>
        <begin position="241"/>
        <end position="255"/>
    </location>
</feature>
<keyword evidence="4" id="KW-1185">Reference proteome</keyword>
<feature type="region of interest" description="Disordered" evidence="1">
    <location>
        <begin position="277"/>
        <end position="367"/>
    </location>
</feature>
<evidence type="ECO:0000313" key="3">
    <source>
        <dbReference type="EMBL" id="RGP76094.1"/>
    </source>
</evidence>
<dbReference type="STRING" id="694270.A0A395SUA2"/>
<organism evidence="3 4">
    <name type="scientific">Fusarium longipes</name>
    <dbReference type="NCBI Taxonomy" id="694270"/>
    <lineage>
        <taxon>Eukaryota</taxon>
        <taxon>Fungi</taxon>
        <taxon>Dikarya</taxon>
        <taxon>Ascomycota</taxon>
        <taxon>Pezizomycotina</taxon>
        <taxon>Sordariomycetes</taxon>
        <taxon>Hypocreomycetidae</taxon>
        <taxon>Hypocreales</taxon>
        <taxon>Nectriaceae</taxon>
        <taxon>Fusarium</taxon>
    </lineage>
</organism>